<dbReference type="EMBL" id="BLKM01000526">
    <property type="protein sequence ID" value="GFG35107.1"/>
    <property type="molecule type" value="Genomic_DNA"/>
</dbReference>
<comment type="caution">
    <text evidence="2">The sequence shown here is derived from an EMBL/GenBank/DDBJ whole genome shotgun (WGS) entry which is preliminary data.</text>
</comment>
<dbReference type="AlphaFoldDB" id="A0A6L2PZH0"/>
<protein>
    <submittedName>
        <fullName evidence="2">Uncharacterized protein</fullName>
    </submittedName>
</protein>
<gene>
    <name evidence="2" type="ORF">Cfor_01403</name>
</gene>
<organism evidence="2 3">
    <name type="scientific">Coptotermes formosanus</name>
    <name type="common">Formosan subterranean termite</name>
    <dbReference type="NCBI Taxonomy" id="36987"/>
    <lineage>
        <taxon>Eukaryota</taxon>
        <taxon>Metazoa</taxon>
        <taxon>Ecdysozoa</taxon>
        <taxon>Arthropoda</taxon>
        <taxon>Hexapoda</taxon>
        <taxon>Insecta</taxon>
        <taxon>Pterygota</taxon>
        <taxon>Neoptera</taxon>
        <taxon>Polyneoptera</taxon>
        <taxon>Dictyoptera</taxon>
        <taxon>Blattodea</taxon>
        <taxon>Blattoidea</taxon>
        <taxon>Termitoidae</taxon>
        <taxon>Rhinotermitidae</taxon>
        <taxon>Coptotermes</taxon>
    </lineage>
</organism>
<reference evidence="3" key="1">
    <citation type="submission" date="2020-01" db="EMBL/GenBank/DDBJ databases">
        <title>Draft genome sequence of the Termite Coptotermes fromosanus.</title>
        <authorList>
            <person name="Itakura S."/>
            <person name="Yosikawa Y."/>
            <person name="Umezawa K."/>
        </authorList>
    </citation>
    <scope>NUCLEOTIDE SEQUENCE [LARGE SCALE GENOMIC DNA]</scope>
</reference>
<name>A0A6L2PZH0_COPFO</name>
<accession>A0A6L2PZH0</accession>
<dbReference type="Proteomes" id="UP000502823">
    <property type="component" value="Unassembled WGS sequence"/>
</dbReference>
<dbReference type="InParanoid" id="A0A6L2PZH0"/>
<evidence type="ECO:0000256" key="1">
    <source>
        <dbReference type="SAM" id="MobiDB-lite"/>
    </source>
</evidence>
<sequence>MRQDCSSLDAIYQSQSKKCSCTHMYIPFQVYSLLCVISQYQEYKAGRGTANSGACLERKAPQVLYTPRTTATSCMSAPRPATYHETTHSFTAPHSALLLPEDKSRSHRPSLKRVQFPDDVPQSRQTSEAEAASAEVDNGAVVLVIAQPWAPESGKTPTLTSPGVDTTPLIDSAPQTEAAVTRKK</sequence>
<evidence type="ECO:0000313" key="3">
    <source>
        <dbReference type="Proteomes" id="UP000502823"/>
    </source>
</evidence>
<dbReference type="OrthoDB" id="10067585at2759"/>
<feature type="compositionally biased region" description="Polar residues" evidence="1">
    <location>
        <begin position="155"/>
        <end position="164"/>
    </location>
</feature>
<feature type="region of interest" description="Disordered" evidence="1">
    <location>
        <begin position="103"/>
        <end position="184"/>
    </location>
</feature>
<keyword evidence="3" id="KW-1185">Reference proteome</keyword>
<evidence type="ECO:0000313" key="2">
    <source>
        <dbReference type="EMBL" id="GFG35107.1"/>
    </source>
</evidence>
<proteinExistence type="predicted"/>